<gene>
    <name evidence="1" type="ORF">ILUMI_05540</name>
</gene>
<evidence type="ECO:0000313" key="2">
    <source>
        <dbReference type="Proteomes" id="UP000801492"/>
    </source>
</evidence>
<dbReference type="EMBL" id="VTPC01002078">
    <property type="protein sequence ID" value="KAF2900647.1"/>
    <property type="molecule type" value="Genomic_DNA"/>
</dbReference>
<evidence type="ECO:0000313" key="1">
    <source>
        <dbReference type="EMBL" id="KAF2900647.1"/>
    </source>
</evidence>
<proteinExistence type="predicted"/>
<sequence length="312" mass="36400">LIRKDRPERGGGIALYIHNRYQFTVINVEDNPDIEQFWVSVGINKIKIALGVIYRPPRNLVSKFLDAFEDTLSYFALSFDHFICLGDFNIDLLDINSGIVAKYLNTIDLYEVTTTEVIPMHHISNHCLIACSLNIKSILAPVVQRSFRNYSNIDTNEFLNDLRQCRWEIIYDPSNVNDKVSHFNANLISLVEVHAPVITKQYSIKPTPWLTPNIRLTISLRDKAYKRAKRSRLPAHWEYYRSLRNYTSGAIKREKRAYLNYILRNTNTKSTWAALERLDVVQQNLKELRQTFQNAKEINDFLINYAQSVKKQ</sequence>
<comment type="caution">
    <text evidence="1">The sequence shown here is derived from an EMBL/GenBank/DDBJ whole genome shotgun (WGS) entry which is preliminary data.</text>
</comment>
<accession>A0A8K0DBR0</accession>
<dbReference type="PANTHER" id="PTHR47510:SF3">
    <property type="entry name" value="ENDO_EXONUCLEASE_PHOSPHATASE DOMAIN-CONTAINING PROTEIN"/>
    <property type="match status" value="1"/>
</dbReference>
<organism evidence="1 2">
    <name type="scientific">Ignelater luminosus</name>
    <name type="common">Cucubano</name>
    <name type="synonym">Pyrophorus luminosus</name>
    <dbReference type="NCBI Taxonomy" id="2038154"/>
    <lineage>
        <taxon>Eukaryota</taxon>
        <taxon>Metazoa</taxon>
        <taxon>Ecdysozoa</taxon>
        <taxon>Arthropoda</taxon>
        <taxon>Hexapoda</taxon>
        <taxon>Insecta</taxon>
        <taxon>Pterygota</taxon>
        <taxon>Neoptera</taxon>
        <taxon>Endopterygota</taxon>
        <taxon>Coleoptera</taxon>
        <taxon>Polyphaga</taxon>
        <taxon>Elateriformia</taxon>
        <taxon>Elateroidea</taxon>
        <taxon>Elateridae</taxon>
        <taxon>Agrypninae</taxon>
        <taxon>Pyrophorini</taxon>
        <taxon>Ignelater</taxon>
    </lineage>
</organism>
<dbReference type="InterPro" id="IPR036691">
    <property type="entry name" value="Endo/exonu/phosph_ase_sf"/>
</dbReference>
<dbReference type="PANTHER" id="PTHR47510">
    <property type="entry name" value="REVERSE TRANSCRIPTASE DOMAIN-CONTAINING PROTEIN"/>
    <property type="match status" value="1"/>
</dbReference>
<evidence type="ECO:0008006" key="3">
    <source>
        <dbReference type="Google" id="ProtNLM"/>
    </source>
</evidence>
<dbReference type="Proteomes" id="UP000801492">
    <property type="component" value="Unassembled WGS sequence"/>
</dbReference>
<dbReference type="SUPFAM" id="SSF56219">
    <property type="entry name" value="DNase I-like"/>
    <property type="match status" value="1"/>
</dbReference>
<dbReference type="AlphaFoldDB" id="A0A8K0DBR0"/>
<name>A0A8K0DBR0_IGNLU</name>
<dbReference type="OrthoDB" id="6761209at2759"/>
<dbReference type="Gene3D" id="3.60.10.10">
    <property type="entry name" value="Endonuclease/exonuclease/phosphatase"/>
    <property type="match status" value="1"/>
</dbReference>
<keyword evidence="2" id="KW-1185">Reference proteome</keyword>
<protein>
    <recommendedName>
        <fullName evidence="3">Endonuclease/exonuclease/phosphatase domain-containing protein</fullName>
    </recommendedName>
</protein>
<feature type="non-terminal residue" evidence="1">
    <location>
        <position position="312"/>
    </location>
</feature>
<reference evidence="1" key="1">
    <citation type="submission" date="2019-08" db="EMBL/GenBank/DDBJ databases">
        <title>The genome of the North American firefly Photinus pyralis.</title>
        <authorList>
            <consortium name="Photinus pyralis genome working group"/>
            <person name="Fallon T.R."/>
            <person name="Sander Lower S.E."/>
            <person name="Weng J.-K."/>
        </authorList>
    </citation>
    <scope>NUCLEOTIDE SEQUENCE</scope>
    <source>
        <strain evidence="1">TRF0915ILg1</strain>
        <tissue evidence="1">Whole body</tissue>
    </source>
</reference>